<dbReference type="SMART" id="SM00100">
    <property type="entry name" value="cNMP"/>
    <property type="match status" value="1"/>
</dbReference>
<dbReference type="Gene3D" id="2.60.120.10">
    <property type="entry name" value="Jelly Rolls"/>
    <property type="match status" value="1"/>
</dbReference>
<dbReference type="InterPro" id="IPR000595">
    <property type="entry name" value="cNMP-bd_dom"/>
</dbReference>
<dbReference type="Proteomes" id="UP000249818">
    <property type="component" value="Chromosome BARAN1"/>
</dbReference>
<dbReference type="Pfam" id="PF00027">
    <property type="entry name" value="cNMP_binding"/>
    <property type="match status" value="1"/>
</dbReference>
<dbReference type="InterPro" id="IPR050397">
    <property type="entry name" value="Env_Response_Regulators"/>
</dbReference>
<accession>A0A2X3KIT0</accession>
<sequence length="231" mass="25718">MTDPNAKPFTCTSCVSRSRCVLSAVEPEVLASSASRVQWVRFERGGTIIHEGTLSTGWAILCHGRARLTVSTEKGKRLHLRFYGSGELLEASLSEPHGFSVTAVAHCTIGFVAREHVLDLGRRYPELLFQVHQRFEETQRHLATRLVDLAYAGTRQRLVRVLLELGEEHGAAEGGGVRIDIPLSLRDLAEMIGASRQATCKELQLLRAKGLIEVVWPRVFLSDLEHLRQLS</sequence>
<dbReference type="CDD" id="cd00038">
    <property type="entry name" value="CAP_ED"/>
    <property type="match status" value="1"/>
</dbReference>
<dbReference type="PANTHER" id="PTHR24567:SF28">
    <property type="entry name" value="LISTERIOLYSIN REGULATORY PROTEIN"/>
    <property type="match status" value="1"/>
</dbReference>
<evidence type="ECO:0000313" key="6">
    <source>
        <dbReference type="EMBL" id="SQD92252.1"/>
    </source>
</evidence>
<keyword evidence="3" id="KW-0804">Transcription</keyword>
<dbReference type="AlphaFoldDB" id="A0A2X3KIT0"/>
<dbReference type="InterPro" id="IPR012318">
    <property type="entry name" value="HTH_CRP"/>
</dbReference>
<keyword evidence="2" id="KW-0238">DNA-binding</keyword>
<evidence type="ECO:0000256" key="1">
    <source>
        <dbReference type="ARBA" id="ARBA00023015"/>
    </source>
</evidence>
<dbReference type="SMART" id="SM00419">
    <property type="entry name" value="HTH_CRP"/>
    <property type="match status" value="1"/>
</dbReference>
<feature type="domain" description="HTH crp-type" evidence="5">
    <location>
        <begin position="152"/>
        <end position="225"/>
    </location>
</feature>
<keyword evidence="1" id="KW-0805">Transcription regulation</keyword>
<dbReference type="PROSITE" id="PS50042">
    <property type="entry name" value="CNMP_BINDING_3"/>
    <property type="match status" value="1"/>
</dbReference>
<name>A0A2X3KIT0_9BACT</name>
<reference evidence="7" key="1">
    <citation type="submission" date="2018-05" db="EMBL/GenBank/DDBJ databases">
        <authorList>
            <person name="Hao L."/>
        </authorList>
    </citation>
    <scope>NUCLEOTIDE SEQUENCE [LARGE SCALE GENOMIC DNA]</scope>
</reference>
<dbReference type="KEGG" id="bana:BARAN1_0227"/>
<dbReference type="Pfam" id="PF13545">
    <property type="entry name" value="HTH_Crp_2"/>
    <property type="match status" value="1"/>
</dbReference>
<dbReference type="EMBL" id="LS483254">
    <property type="protein sequence ID" value="SQD92252.1"/>
    <property type="molecule type" value="Genomic_DNA"/>
</dbReference>
<evidence type="ECO:0000313" key="7">
    <source>
        <dbReference type="Proteomes" id="UP000249818"/>
    </source>
</evidence>
<dbReference type="GO" id="GO:0005829">
    <property type="term" value="C:cytosol"/>
    <property type="evidence" value="ECO:0007669"/>
    <property type="project" value="TreeGrafter"/>
</dbReference>
<dbReference type="InterPro" id="IPR036390">
    <property type="entry name" value="WH_DNA-bd_sf"/>
</dbReference>
<dbReference type="SUPFAM" id="SSF51206">
    <property type="entry name" value="cAMP-binding domain-like"/>
    <property type="match status" value="1"/>
</dbReference>
<dbReference type="PANTHER" id="PTHR24567">
    <property type="entry name" value="CRP FAMILY TRANSCRIPTIONAL REGULATORY PROTEIN"/>
    <property type="match status" value="1"/>
</dbReference>
<evidence type="ECO:0000259" key="4">
    <source>
        <dbReference type="PROSITE" id="PS50042"/>
    </source>
</evidence>
<dbReference type="InterPro" id="IPR018490">
    <property type="entry name" value="cNMP-bd_dom_sf"/>
</dbReference>
<feature type="domain" description="Cyclic nucleotide-binding" evidence="4">
    <location>
        <begin position="21"/>
        <end position="138"/>
    </location>
</feature>
<dbReference type="PROSITE" id="PS51063">
    <property type="entry name" value="HTH_CRP_2"/>
    <property type="match status" value="1"/>
</dbReference>
<dbReference type="SUPFAM" id="SSF46785">
    <property type="entry name" value="Winged helix' DNA-binding domain"/>
    <property type="match status" value="1"/>
</dbReference>
<organism evidence="6 7">
    <name type="scientific">Candidatus Bipolaricaulis anaerobius</name>
    <dbReference type="NCBI Taxonomy" id="2026885"/>
    <lineage>
        <taxon>Bacteria</taxon>
        <taxon>Candidatus Bipolaricaulota</taxon>
        <taxon>Candidatus Bipolaricaulia</taxon>
        <taxon>Candidatus Bipolaricaulales</taxon>
        <taxon>Candidatus Bipolaricaulaceae</taxon>
        <taxon>Candidatus Bipolaricaulis</taxon>
    </lineage>
</organism>
<gene>
    <name evidence="6" type="ORF">BARAN1_0227</name>
</gene>
<evidence type="ECO:0000259" key="5">
    <source>
        <dbReference type="PROSITE" id="PS51063"/>
    </source>
</evidence>
<evidence type="ECO:0000256" key="2">
    <source>
        <dbReference type="ARBA" id="ARBA00023125"/>
    </source>
</evidence>
<dbReference type="InterPro" id="IPR014710">
    <property type="entry name" value="RmlC-like_jellyroll"/>
</dbReference>
<evidence type="ECO:0000256" key="3">
    <source>
        <dbReference type="ARBA" id="ARBA00023163"/>
    </source>
</evidence>
<keyword evidence="7" id="KW-1185">Reference proteome</keyword>
<proteinExistence type="predicted"/>
<protein>
    <recommendedName>
        <fullName evidence="8">Crp/Fnr family transcriptional regulator</fullName>
    </recommendedName>
</protein>
<dbReference type="GO" id="GO:0003700">
    <property type="term" value="F:DNA-binding transcription factor activity"/>
    <property type="evidence" value="ECO:0007669"/>
    <property type="project" value="TreeGrafter"/>
</dbReference>
<dbReference type="GO" id="GO:0003677">
    <property type="term" value="F:DNA binding"/>
    <property type="evidence" value="ECO:0007669"/>
    <property type="project" value="UniProtKB-KW"/>
</dbReference>
<evidence type="ECO:0008006" key="8">
    <source>
        <dbReference type="Google" id="ProtNLM"/>
    </source>
</evidence>